<feature type="transmembrane region" description="Helical" evidence="6">
    <location>
        <begin position="115"/>
        <end position="135"/>
    </location>
</feature>
<evidence type="ECO:0000256" key="5">
    <source>
        <dbReference type="ARBA" id="ARBA00023136"/>
    </source>
</evidence>
<feature type="transmembrane region" description="Helical" evidence="6">
    <location>
        <begin position="188"/>
        <end position="211"/>
    </location>
</feature>
<keyword evidence="4 6" id="KW-1133">Transmembrane helix</keyword>
<evidence type="ECO:0000256" key="3">
    <source>
        <dbReference type="ARBA" id="ARBA00022692"/>
    </source>
</evidence>
<dbReference type="PROSITE" id="PS50267">
    <property type="entry name" value="NA_NEUROTRAN_SYMP_3"/>
    <property type="match status" value="1"/>
</dbReference>
<dbReference type="InterPro" id="IPR037272">
    <property type="entry name" value="SNS_sf"/>
</dbReference>
<evidence type="ECO:0000256" key="1">
    <source>
        <dbReference type="ARBA" id="ARBA00004141"/>
    </source>
</evidence>
<evidence type="ECO:0008006" key="8">
    <source>
        <dbReference type="Google" id="ProtNLM"/>
    </source>
</evidence>
<feature type="non-terminal residue" evidence="7">
    <location>
        <position position="1"/>
    </location>
</feature>
<dbReference type="PANTHER" id="PTHR42948:SF1">
    <property type="entry name" value="TRANSPORTER"/>
    <property type="match status" value="1"/>
</dbReference>
<evidence type="ECO:0000256" key="6">
    <source>
        <dbReference type="SAM" id="Phobius"/>
    </source>
</evidence>
<feature type="non-terminal residue" evidence="7">
    <location>
        <position position="389"/>
    </location>
</feature>
<keyword evidence="3 6" id="KW-0812">Transmembrane</keyword>
<dbReference type="CDD" id="cd10336">
    <property type="entry name" value="SLC6sbd_Tyt1-Like"/>
    <property type="match status" value="1"/>
</dbReference>
<dbReference type="EMBL" id="UINC01091384">
    <property type="protein sequence ID" value="SVC44101.1"/>
    <property type="molecule type" value="Genomic_DNA"/>
</dbReference>
<evidence type="ECO:0000256" key="4">
    <source>
        <dbReference type="ARBA" id="ARBA00022989"/>
    </source>
</evidence>
<feature type="transmembrane region" description="Helical" evidence="6">
    <location>
        <begin position="354"/>
        <end position="382"/>
    </location>
</feature>
<dbReference type="PANTHER" id="PTHR42948">
    <property type="entry name" value="TRANSPORTER"/>
    <property type="match status" value="1"/>
</dbReference>
<keyword evidence="5 6" id="KW-0472">Membrane</keyword>
<evidence type="ECO:0000313" key="7">
    <source>
        <dbReference type="EMBL" id="SVC44101.1"/>
    </source>
</evidence>
<feature type="transmembrane region" description="Helical" evidence="6">
    <location>
        <begin position="147"/>
        <end position="168"/>
    </location>
</feature>
<proteinExistence type="predicted"/>
<feature type="transmembrane region" description="Helical" evidence="6">
    <location>
        <begin position="59"/>
        <end position="80"/>
    </location>
</feature>
<dbReference type="InterPro" id="IPR000175">
    <property type="entry name" value="Na/ntran_symport"/>
</dbReference>
<comment type="subcellular location">
    <subcellularLocation>
        <location evidence="1">Membrane</location>
        <topology evidence="1">Multi-pass membrane protein</topology>
    </subcellularLocation>
</comment>
<organism evidence="7">
    <name type="scientific">marine metagenome</name>
    <dbReference type="NCBI Taxonomy" id="408172"/>
    <lineage>
        <taxon>unclassified sequences</taxon>
        <taxon>metagenomes</taxon>
        <taxon>ecological metagenomes</taxon>
    </lineage>
</organism>
<name>A0A382MA61_9ZZZZ</name>
<accession>A0A382MA61</accession>
<gene>
    <name evidence="7" type="ORF">METZ01_LOCUS296955</name>
</gene>
<dbReference type="NCBIfam" id="NF037979">
    <property type="entry name" value="Na_transp"/>
    <property type="match status" value="1"/>
</dbReference>
<dbReference type="InterPro" id="IPR047218">
    <property type="entry name" value="YocR/YhdH-like"/>
</dbReference>
<evidence type="ECO:0000256" key="2">
    <source>
        <dbReference type="ARBA" id="ARBA00022448"/>
    </source>
</evidence>
<sequence length="389" mass="40957">IWGFPTRVGQGGGAVFVVIYLFCIVLICAPILVAEFVLGRGSRQSPVGAFKYFSSGTRWWWVGALGVVTSVAIVAFYSVIGGWTIGYVWYSATGALSSGGEGAGDFFTRFTGNGFKGVFCTFLFLGLAAASNIGGVRTGIERVAKTLMPALLVLLVLLAVRSLTLPGAAEGLAYYMRPDFSQAFNMSVFGAALGQAFFSLSLGNGAMLTYGSYLRRSEGIGRVVLWVVLLDTFIALLAGLIIFPAGFSIAGFDPASTGPGLIFAVLPELFATLVGGRLFGGAFFVLLVIAALTSAISLLEVPVAHVIDRRQWSRPKAVLVVSGSAFLLSIPCALGFGAVESLTDFVPAQWGGNFLGLIATLCNEFSLPIGGMLIAIFVGYVWRVDRAVA</sequence>
<dbReference type="GO" id="GO:0016020">
    <property type="term" value="C:membrane"/>
    <property type="evidence" value="ECO:0007669"/>
    <property type="project" value="UniProtKB-SubCell"/>
</dbReference>
<reference evidence="7" key="1">
    <citation type="submission" date="2018-05" db="EMBL/GenBank/DDBJ databases">
        <authorList>
            <person name="Lanie J.A."/>
            <person name="Ng W.-L."/>
            <person name="Kazmierczak K.M."/>
            <person name="Andrzejewski T.M."/>
            <person name="Davidsen T.M."/>
            <person name="Wayne K.J."/>
            <person name="Tettelin H."/>
            <person name="Glass J.I."/>
            <person name="Rusch D."/>
            <person name="Podicherti R."/>
            <person name="Tsui H.-C.T."/>
            <person name="Winkler M.E."/>
        </authorList>
    </citation>
    <scope>NUCLEOTIDE SEQUENCE</scope>
</reference>
<keyword evidence="2" id="KW-0813">Transport</keyword>
<feature type="transmembrane region" description="Helical" evidence="6">
    <location>
        <begin position="269"/>
        <end position="296"/>
    </location>
</feature>
<dbReference type="Pfam" id="PF00209">
    <property type="entry name" value="SNF"/>
    <property type="match status" value="2"/>
</dbReference>
<feature type="transmembrane region" description="Helical" evidence="6">
    <location>
        <begin position="223"/>
        <end position="249"/>
    </location>
</feature>
<feature type="transmembrane region" description="Helical" evidence="6">
    <location>
        <begin position="12"/>
        <end position="38"/>
    </location>
</feature>
<dbReference type="SUPFAM" id="SSF161070">
    <property type="entry name" value="SNF-like"/>
    <property type="match status" value="1"/>
</dbReference>
<dbReference type="AlphaFoldDB" id="A0A382MA61"/>
<feature type="transmembrane region" description="Helical" evidence="6">
    <location>
        <begin position="317"/>
        <end position="339"/>
    </location>
</feature>
<protein>
    <recommendedName>
        <fullName evidence="8">Sodium-dependent transporter</fullName>
    </recommendedName>
</protein>